<gene>
    <name evidence="5" type="ORF">OXD698_LOCUS41706</name>
</gene>
<keyword evidence="2" id="KW-0677">Repeat</keyword>
<keyword evidence="3" id="KW-0812">Transmembrane</keyword>
<proteinExistence type="predicted"/>
<dbReference type="Proteomes" id="UP000663844">
    <property type="component" value="Unassembled WGS sequence"/>
</dbReference>
<feature type="transmembrane region" description="Helical" evidence="3">
    <location>
        <begin position="60"/>
        <end position="82"/>
    </location>
</feature>
<feature type="transmembrane region" description="Helical" evidence="3">
    <location>
        <begin position="114"/>
        <end position="133"/>
    </location>
</feature>
<dbReference type="AlphaFoldDB" id="A0A820D416"/>
<dbReference type="InterPro" id="IPR003439">
    <property type="entry name" value="ABC_transporter-like_ATP-bd"/>
</dbReference>
<feature type="transmembrane region" description="Helical" evidence="3">
    <location>
        <begin position="89"/>
        <end position="108"/>
    </location>
</feature>
<dbReference type="PANTHER" id="PTHR19229">
    <property type="entry name" value="ATP-BINDING CASSETTE TRANSPORTER SUBFAMILY A ABCA"/>
    <property type="match status" value="1"/>
</dbReference>
<dbReference type="GO" id="GO:0140359">
    <property type="term" value="F:ABC-type transporter activity"/>
    <property type="evidence" value="ECO:0007669"/>
    <property type="project" value="InterPro"/>
</dbReference>
<dbReference type="InterPro" id="IPR026082">
    <property type="entry name" value="ABCA"/>
</dbReference>
<dbReference type="GO" id="GO:0016887">
    <property type="term" value="F:ATP hydrolysis activity"/>
    <property type="evidence" value="ECO:0007669"/>
    <property type="project" value="InterPro"/>
</dbReference>
<name>A0A820D416_9BILA</name>
<feature type="domain" description="ABC transporter" evidence="4">
    <location>
        <begin position="229"/>
        <end position="335"/>
    </location>
</feature>
<reference evidence="5" key="1">
    <citation type="submission" date="2021-02" db="EMBL/GenBank/DDBJ databases">
        <authorList>
            <person name="Nowell W R."/>
        </authorList>
    </citation>
    <scope>NUCLEOTIDE SEQUENCE</scope>
</reference>
<dbReference type="Gene3D" id="3.40.50.300">
    <property type="entry name" value="P-loop containing nucleotide triphosphate hydrolases"/>
    <property type="match status" value="1"/>
</dbReference>
<accession>A0A820D416</accession>
<evidence type="ECO:0000256" key="2">
    <source>
        <dbReference type="ARBA" id="ARBA00022737"/>
    </source>
</evidence>
<sequence length="339" mass="39329">EYLRIFGLRTWVNNLVWITRSMFIYFILTCITTALTMVVFKSSGTKWNSVSRAVFNYTHWTLVWTVLFVYAIQVSTFAVFFGQFFKRALLAKLLGVVLWIITFIDFYSNASVGVRYFLCLFPNAGLLFCLQVIQQYERRSRGMITYKDLYSNIFDYPLYIGICLLLMLIYSIIYMLLAVYVERINPGEFGVSQPWNYLFKKSYWTSSTIRPSDVENNLDIKFGKFQAVSNLSLDFYEGEVCTLLGHNGAGKTTTTFILVGMLEPTSGQVTIQGMNNQSQIEEVRHYLGFCPQYDILYDELSVEEHLELIAKMRHMNKKFMKESIETILQLIGLTNDLNT</sequence>
<dbReference type="Pfam" id="PF00005">
    <property type="entry name" value="ABC_tran"/>
    <property type="match status" value="1"/>
</dbReference>
<evidence type="ECO:0000259" key="4">
    <source>
        <dbReference type="Pfam" id="PF00005"/>
    </source>
</evidence>
<feature type="non-terminal residue" evidence="5">
    <location>
        <position position="339"/>
    </location>
</feature>
<dbReference type="GO" id="GO:0005524">
    <property type="term" value="F:ATP binding"/>
    <property type="evidence" value="ECO:0007669"/>
    <property type="project" value="InterPro"/>
</dbReference>
<feature type="non-terminal residue" evidence="5">
    <location>
        <position position="1"/>
    </location>
</feature>
<keyword evidence="3" id="KW-1133">Transmembrane helix</keyword>
<evidence type="ECO:0000313" key="6">
    <source>
        <dbReference type="Proteomes" id="UP000663844"/>
    </source>
</evidence>
<dbReference type="EMBL" id="CAJOAZ010010254">
    <property type="protein sequence ID" value="CAF4217775.1"/>
    <property type="molecule type" value="Genomic_DNA"/>
</dbReference>
<dbReference type="GO" id="GO:0016020">
    <property type="term" value="C:membrane"/>
    <property type="evidence" value="ECO:0007669"/>
    <property type="project" value="InterPro"/>
</dbReference>
<evidence type="ECO:0000313" key="5">
    <source>
        <dbReference type="EMBL" id="CAF4217775.1"/>
    </source>
</evidence>
<dbReference type="PANTHER" id="PTHR19229:SF36">
    <property type="entry name" value="ATP-BINDING CASSETTE SUB-FAMILY A MEMBER 2"/>
    <property type="match status" value="1"/>
</dbReference>
<organism evidence="5 6">
    <name type="scientific">Adineta steineri</name>
    <dbReference type="NCBI Taxonomy" id="433720"/>
    <lineage>
        <taxon>Eukaryota</taxon>
        <taxon>Metazoa</taxon>
        <taxon>Spiralia</taxon>
        <taxon>Gnathifera</taxon>
        <taxon>Rotifera</taxon>
        <taxon>Eurotatoria</taxon>
        <taxon>Bdelloidea</taxon>
        <taxon>Adinetida</taxon>
        <taxon>Adinetidae</taxon>
        <taxon>Adineta</taxon>
    </lineage>
</organism>
<keyword evidence="1" id="KW-0813">Transport</keyword>
<protein>
    <recommendedName>
        <fullName evidence="4">ABC transporter domain-containing protein</fullName>
    </recommendedName>
</protein>
<dbReference type="InterPro" id="IPR027417">
    <property type="entry name" value="P-loop_NTPase"/>
</dbReference>
<feature type="transmembrane region" description="Helical" evidence="3">
    <location>
        <begin position="21"/>
        <end position="40"/>
    </location>
</feature>
<feature type="transmembrane region" description="Helical" evidence="3">
    <location>
        <begin position="154"/>
        <end position="177"/>
    </location>
</feature>
<evidence type="ECO:0000256" key="3">
    <source>
        <dbReference type="SAM" id="Phobius"/>
    </source>
</evidence>
<evidence type="ECO:0000256" key="1">
    <source>
        <dbReference type="ARBA" id="ARBA00022448"/>
    </source>
</evidence>
<dbReference type="GO" id="GO:0005319">
    <property type="term" value="F:lipid transporter activity"/>
    <property type="evidence" value="ECO:0007669"/>
    <property type="project" value="TreeGrafter"/>
</dbReference>
<keyword evidence="3" id="KW-0472">Membrane</keyword>
<dbReference type="SUPFAM" id="SSF52540">
    <property type="entry name" value="P-loop containing nucleoside triphosphate hydrolases"/>
    <property type="match status" value="1"/>
</dbReference>
<comment type="caution">
    <text evidence="5">The sequence shown here is derived from an EMBL/GenBank/DDBJ whole genome shotgun (WGS) entry which is preliminary data.</text>
</comment>